<evidence type="ECO:0000313" key="4">
    <source>
        <dbReference type="Proteomes" id="UP001142153"/>
    </source>
</evidence>
<dbReference type="EMBL" id="JAPZPY010000018">
    <property type="protein sequence ID" value="MCZ8382507.1"/>
    <property type="molecule type" value="Genomic_DNA"/>
</dbReference>
<sequence>MTSHRTSRSAATLGVLALCTAALLTGCGSGDTVKGTPVSGLFDPFEVGGLPVTDGPSDVRDGAPPPAGEVRDTDGGKVDQLMLLTTNDVADFWQQNYGSLPGAFRPVQNFLSYDSQNPQSPMVCGAKTYERPNAFYCHRERLIAWDRGLLVPVGVKYFGKTSAAGLMAHEYGHAVQRMAGLVNPRTPTIVFEQQADCFAGAYMRWVAEDGSPRFTLSTGDGLNKILAAVIASRDPVLTPADAEMIEEGHGTALDRVTAAQIGFVSGVSACAAIDLDEIYQRRGDIPMVLQVDEETGSVNSGQLPIGEESIASLVETLGFIYKPEQPPALSFDTGAECPDATSAAPVTYCPATNTITADLPALEEMGRAANEDDGMMLQGDNTALSAVTSRYMIALQHQRGLALDSATAAMRTACLTGAADREMVEPISLPSGGNFQLTAGDVDESVSGLLTNGIGASDVNGNAVPAGFTRILAYRAGLQTNADRCFDQFADE</sequence>
<reference evidence="3" key="1">
    <citation type="submission" date="2022-12" db="EMBL/GenBank/DDBJ databases">
        <authorList>
            <person name="Deng Y."/>
            <person name="Zhang Y.-Q."/>
        </authorList>
    </citation>
    <scope>NUCLEOTIDE SEQUENCE</scope>
    <source>
        <strain evidence="3">CPCC 205372</strain>
    </source>
</reference>
<comment type="caution">
    <text evidence="3">The sequence shown here is derived from an EMBL/GenBank/DDBJ whole genome shotgun (WGS) entry which is preliminary data.</text>
</comment>
<feature type="signal peptide" evidence="2">
    <location>
        <begin position="1"/>
        <end position="24"/>
    </location>
</feature>
<dbReference type="SUPFAM" id="SSF55486">
    <property type="entry name" value="Metalloproteases ('zincins'), catalytic domain"/>
    <property type="match status" value="1"/>
</dbReference>
<feature type="chain" id="PRO_5045288697" evidence="2">
    <location>
        <begin position="25"/>
        <end position="492"/>
    </location>
</feature>
<feature type="region of interest" description="Disordered" evidence="1">
    <location>
        <begin position="52"/>
        <end position="74"/>
    </location>
</feature>
<accession>A0ABT4Q0Y7</accession>
<protein>
    <submittedName>
        <fullName evidence="3">Peptidase</fullName>
    </submittedName>
</protein>
<keyword evidence="4" id="KW-1185">Reference proteome</keyword>
<proteinExistence type="predicted"/>
<evidence type="ECO:0000256" key="1">
    <source>
        <dbReference type="SAM" id="MobiDB-lite"/>
    </source>
</evidence>
<keyword evidence="2" id="KW-0732">Signal</keyword>
<gene>
    <name evidence="3" type="ORF">O6P37_26920</name>
</gene>
<evidence type="ECO:0000256" key="2">
    <source>
        <dbReference type="SAM" id="SignalP"/>
    </source>
</evidence>
<organism evidence="3 4">
    <name type="scientific">Mycobacterium hippophais</name>
    <dbReference type="NCBI Taxonomy" id="3016340"/>
    <lineage>
        <taxon>Bacteria</taxon>
        <taxon>Bacillati</taxon>
        <taxon>Actinomycetota</taxon>
        <taxon>Actinomycetes</taxon>
        <taxon>Mycobacteriales</taxon>
        <taxon>Mycobacteriaceae</taxon>
        <taxon>Mycobacterium</taxon>
    </lineage>
</organism>
<dbReference type="Proteomes" id="UP001142153">
    <property type="component" value="Unassembled WGS sequence"/>
</dbReference>
<dbReference type="RefSeq" id="WP_269896953.1">
    <property type="nucleotide sequence ID" value="NZ_JAPZPY010000018.1"/>
</dbReference>
<evidence type="ECO:0000313" key="3">
    <source>
        <dbReference type="EMBL" id="MCZ8382507.1"/>
    </source>
</evidence>
<name>A0ABT4Q0Y7_9MYCO</name>
<dbReference type="PROSITE" id="PS51257">
    <property type="entry name" value="PROKAR_LIPOPROTEIN"/>
    <property type="match status" value="1"/>
</dbReference>